<dbReference type="AlphaFoldDB" id="A0A9N7Y5L0"/>
<proteinExistence type="predicted"/>
<evidence type="ECO:0000313" key="3">
    <source>
        <dbReference type="Proteomes" id="UP001153269"/>
    </source>
</evidence>
<evidence type="ECO:0000256" key="1">
    <source>
        <dbReference type="SAM" id="MobiDB-lite"/>
    </source>
</evidence>
<dbReference type="EMBL" id="CADEAL010000058">
    <property type="protein sequence ID" value="CAB1413523.1"/>
    <property type="molecule type" value="Genomic_DNA"/>
</dbReference>
<feature type="region of interest" description="Disordered" evidence="1">
    <location>
        <begin position="245"/>
        <end position="266"/>
    </location>
</feature>
<evidence type="ECO:0000313" key="2">
    <source>
        <dbReference type="EMBL" id="CAB1413523.1"/>
    </source>
</evidence>
<name>A0A9N7Y5L0_PLEPL</name>
<gene>
    <name evidence="2" type="ORF">PLEPLA_LOCUS1223</name>
</gene>
<sequence>MKTDLDVDLSWGLNVLIPPPPHPGHQQLPCGRKPPGRQSCRGGERAEVQCVELGGLGSMGAEELSLTVYLAHTALSSIQPVSPGNATDLTTTRVRGRGGRSRRFEPRCHRWELSITSCFPSSSSSSSSSPPPPPLCTVSLSALQPGDKCVMPGEERDASSRMMGHAFFLSVFVYGNIRSNAKVPVRDVDGENLRVLTCRDLDPGCLTSSELTLSETRGRELVSICRRSCFFSGMSAGACFQQRRPNGRGPGTSESSCSAVPHKSGESNPCIWQGHILPT</sequence>
<reference evidence="2" key="1">
    <citation type="submission" date="2020-03" db="EMBL/GenBank/DDBJ databases">
        <authorList>
            <person name="Weist P."/>
        </authorList>
    </citation>
    <scope>NUCLEOTIDE SEQUENCE</scope>
</reference>
<dbReference type="Proteomes" id="UP001153269">
    <property type="component" value="Unassembled WGS sequence"/>
</dbReference>
<keyword evidence="3" id="KW-1185">Reference proteome</keyword>
<accession>A0A9N7Y5L0</accession>
<comment type="caution">
    <text evidence="2">The sequence shown here is derived from an EMBL/GenBank/DDBJ whole genome shotgun (WGS) entry which is preliminary data.</text>
</comment>
<organism evidence="2 3">
    <name type="scientific">Pleuronectes platessa</name>
    <name type="common">European plaice</name>
    <dbReference type="NCBI Taxonomy" id="8262"/>
    <lineage>
        <taxon>Eukaryota</taxon>
        <taxon>Metazoa</taxon>
        <taxon>Chordata</taxon>
        <taxon>Craniata</taxon>
        <taxon>Vertebrata</taxon>
        <taxon>Euteleostomi</taxon>
        <taxon>Actinopterygii</taxon>
        <taxon>Neopterygii</taxon>
        <taxon>Teleostei</taxon>
        <taxon>Neoteleostei</taxon>
        <taxon>Acanthomorphata</taxon>
        <taxon>Carangaria</taxon>
        <taxon>Pleuronectiformes</taxon>
        <taxon>Pleuronectoidei</taxon>
        <taxon>Pleuronectidae</taxon>
        <taxon>Pleuronectes</taxon>
    </lineage>
</organism>
<feature type="region of interest" description="Disordered" evidence="1">
    <location>
        <begin position="18"/>
        <end position="41"/>
    </location>
</feature>
<protein>
    <submittedName>
        <fullName evidence="2">Uncharacterized protein</fullName>
    </submittedName>
</protein>